<gene>
    <name evidence="1" type="ORF">C6P99_24555</name>
</gene>
<accession>A0AB37APM0</accession>
<sequence length="77" mass="8218">MVCLSGYFAVDALAEDASTDTTSVSPVQAFTFMTVPATSFTSQQRFDGLVRKFARKAGAIPKAINASITTSMPMICF</sequence>
<proteinExistence type="predicted"/>
<dbReference type="AlphaFoldDB" id="A0AB37APM0"/>
<comment type="caution">
    <text evidence="1">The sequence shown here is derived from an EMBL/GenBank/DDBJ whole genome shotgun (WGS) entry which is preliminary data.</text>
</comment>
<reference evidence="1 2" key="1">
    <citation type="submission" date="2018-03" db="EMBL/GenBank/DDBJ databases">
        <authorList>
            <person name="Nguyen K."/>
            <person name="Fouts D."/>
            <person name="Sutton G."/>
        </authorList>
    </citation>
    <scope>NUCLEOTIDE SEQUENCE [LARGE SCALE GENOMIC DNA]</scope>
    <source>
        <strain evidence="1 2">AU14328</strain>
    </source>
</reference>
<dbReference type="Proteomes" id="UP000237811">
    <property type="component" value="Unassembled WGS sequence"/>
</dbReference>
<dbReference type="EMBL" id="PVFR01000076">
    <property type="protein sequence ID" value="PRE42260.1"/>
    <property type="molecule type" value="Genomic_DNA"/>
</dbReference>
<organism evidence="1 2">
    <name type="scientific">Burkholderia multivorans</name>
    <dbReference type="NCBI Taxonomy" id="87883"/>
    <lineage>
        <taxon>Bacteria</taxon>
        <taxon>Pseudomonadati</taxon>
        <taxon>Pseudomonadota</taxon>
        <taxon>Betaproteobacteria</taxon>
        <taxon>Burkholderiales</taxon>
        <taxon>Burkholderiaceae</taxon>
        <taxon>Burkholderia</taxon>
        <taxon>Burkholderia cepacia complex</taxon>
    </lineage>
</organism>
<evidence type="ECO:0000313" key="2">
    <source>
        <dbReference type="Proteomes" id="UP000237811"/>
    </source>
</evidence>
<protein>
    <submittedName>
        <fullName evidence="1">Uncharacterized protein</fullName>
    </submittedName>
</protein>
<name>A0AB37APM0_9BURK</name>
<evidence type="ECO:0000313" key="1">
    <source>
        <dbReference type="EMBL" id="PRE42260.1"/>
    </source>
</evidence>